<evidence type="ECO:0000313" key="1">
    <source>
        <dbReference type="EMBL" id="MZJ86770.1"/>
    </source>
</evidence>
<sequence length="59" mass="6592">MKHIHPVGSNEHPPVEPCCLGVDICNFYDIAECPVADWCYVDKESSCVLPADWCDPVDE</sequence>
<evidence type="ECO:0000313" key="2">
    <source>
        <dbReference type="Proteomes" id="UP000481598"/>
    </source>
</evidence>
<proteinExistence type="predicted"/>
<dbReference type="EMBL" id="WWTB01000030">
    <property type="protein sequence ID" value="MZJ86770.1"/>
    <property type="molecule type" value="Genomic_DNA"/>
</dbReference>
<dbReference type="AlphaFoldDB" id="A0A6L8RLT5"/>
<dbReference type="RefSeq" id="WP_147324165.1">
    <property type="nucleotide sequence ID" value="NZ_CABJBP010000024.1"/>
</dbReference>
<gene>
    <name evidence="1" type="ORF">GT635_10005</name>
</gene>
<protein>
    <submittedName>
        <fullName evidence="1">Uncharacterized protein</fullName>
    </submittedName>
</protein>
<name>A0A6L8RLT5_9ACTN</name>
<dbReference type="Proteomes" id="UP000481598">
    <property type="component" value="Unassembled WGS sequence"/>
</dbReference>
<comment type="caution">
    <text evidence="1">The sequence shown here is derived from an EMBL/GenBank/DDBJ whole genome shotgun (WGS) entry which is preliminary data.</text>
</comment>
<reference evidence="1 2" key="1">
    <citation type="journal article" date="2019" name="Nat. Med.">
        <title>A library of human gut bacterial isolates paired with longitudinal multiomics data enables mechanistic microbiome research.</title>
        <authorList>
            <person name="Poyet M."/>
            <person name="Groussin M."/>
            <person name="Gibbons S.M."/>
            <person name="Avila-Pacheco J."/>
            <person name="Jiang X."/>
            <person name="Kearney S.M."/>
            <person name="Perrotta A.R."/>
            <person name="Berdy B."/>
            <person name="Zhao S."/>
            <person name="Lieberman T.D."/>
            <person name="Swanson P.K."/>
            <person name="Smith M."/>
            <person name="Roesemann S."/>
            <person name="Alexander J.E."/>
            <person name="Rich S.A."/>
            <person name="Livny J."/>
            <person name="Vlamakis H."/>
            <person name="Clish C."/>
            <person name="Bullock K."/>
            <person name="Deik A."/>
            <person name="Scott J."/>
            <person name="Pierce K.A."/>
            <person name="Xavier R.J."/>
            <person name="Alm E.J."/>
        </authorList>
    </citation>
    <scope>NUCLEOTIDE SEQUENCE [LARGE SCALE GENOMIC DNA]</scope>
    <source>
        <strain evidence="1 2">BIOML-A10</strain>
    </source>
</reference>
<accession>A0A6L8RLT5</accession>
<organism evidence="1 2">
    <name type="scientific">Collinsella aerofaciens</name>
    <dbReference type="NCBI Taxonomy" id="74426"/>
    <lineage>
        <taxon>Bacteria</taxon>
        <taxon>Bacillati</taxon>
        <taxon>Actinomycetota</taxon>
        <taxon>Coriobacteriia</taxon>
        <taxon>Coriobacteriales</taxon>
        <taxon>Coriobacteriaceae</taxon>
        <taxon>Collinsella</taxon>
    </lineage>
</organism>